<evidence type="ECO:0000256" key="7">
    <source>
        <dbReference type="ARBA" id="ARBA00022840"/>
    </source>
</evidence>
<protein>
    <submittedName>
        <fullName evidence="15">ATP-binding cassette, subfamily B</fullName>
    </submittedName>
</protein>
<keyword evidence="8 11" id="KW-1133">Transmembrane helix</keyword>
<dbReference type="InterPro" id="IPR027417">
    <property type="entry name" value="P-loop_NTPase"/>
</dbReference>
<comment type="subcellular location">
    <subcellularLocation>
        <location evidence="1">Cell membrane</location>
        <topology evidence="1">Multi-pass membrane protein</topology>
    </subcellularLocation>
</comment>
<keyword evidence="16" id="KW-1185">Reference proteome</keyword>
<feature type="domain" description="Response regulatory" evidence="12">
    <location>
        <begin position="752"/>
        <end position="887"/>
    </location>
</feature>
<keyword evidence="7 15" id="KW-0067">ATP-binding</keyword>
<feature type="transmembrane region" description="Helical" evidence="11">
    <location>
        <begin position="173"/>
        <end position="193"/>
    </location>
</feature>
<evidence type="ECO:0000256" key="2">
    <source>
        <dbReference type="ARBA" id="ARBA00022448"/>
    </source>
</evidence>
<dbReference type="SMART" id="SM00448">
    <property type="entry name" value="REC"/>
    <property type="match status" value="1"/>
</dbReference>
<organism evidence="15 16">
    <name type="scientific">Paraburkholderia caballeronis</name>
    <dbReference type="NCBI Taxonomy" id="416943"/>
    <lineage>
        <taxon>Bacteria</taxon>
        <taxon>Pseudomonadati</taxon>
        <taxon>Pseudomonadota</taxon>
        <taxon>Betaproteobacteria</taxon>
        <taxon>Burkholderiales</taxon>
        <taxon>Burkholderiaceae</taxon>
        <taxon>Paraburkholderia</taxon>
    </lineage>
</organism>
<dbReference type="FunFam" id="3.40.50.300:FF:000186">
    <property type="entry name" value="ATP-binding cassette sub-family B member 7, mitochondrial"/>
    <property type="match status" value="1"/>
</dbReference>
<name>A0A1H7J715_9BURK</name>
<feature type="modified residue" description="4-aspartylphosphate" evidence="10">
    <location>
        <position position="805"/>
    </location>
</feature>
<evidence type="ECO:0000256" key="3">
    <source>
        <dbReference type="ARBA" id="ARBA00022475"/>
    </source>
</evidence>
<dbReference type="RefSeq" id="WP_090544191.1">
    <property type="nucleotide sequence ID" value="NZ_FNSR01000001.1"/>
</dbReference>
<dbReference type="SUPFAM" id="SSF52540">
    <property type="entry name" value="P-loop containing nucleoside triphosphate hydrolases"/>
    <property type="match status" value="1"/>
</dbReference>
<feature type="domain" description="ABC transporter" evidence="13">
    <location>
        <begin position="354"/>
        <end position="588"/>
    </location>
</feature>
<feature type="transmembrane region" description="Helical" evidence="11">
    <location>
        <begin position="33"/>
        <end position="53"/>
    </location>
</feature>
<dbReference type="CDD" id="cd18582">
    <property type="entry name" value="ABC_6TM_ATM1_ABCB7"/>
    <property type="match status" value="1"/>
</dbReference>
<keyword evidence="2" id="KW-0813">Transport</keyword>
<keyword evidence="6" id="KW-0547">Nucleotide-binding</keyword>
<evidence type="ECO:0000259" key="14">
    <source>
        <dbReference type="PROSITE" id="PS50929"/>
    </source>
</evidence>
<dbReference type="GO" id="GO:0005886">
    <property type="term" value="C:plasma membrane"/>
    <property type="evidence" value="ECO:0007669"/>
    <property type="project" value="UniProtKB-SubCell"/>
</dbReference>
<feature type="transmembrane region" description="Helical" evidence="11">
    <location>
        <begin position="65"/>
        <end position="83"/>
    </location>
</feature>
<evidence type="ECO:0000256" key="1">
    <source>
        <dbReference type="ARBA" id="ARBA00004651"/>
    </source>
</evidence>
<dbReference type="Gene3D" id="3.40.50.300">
    <property type="entry name" value="P-loop containing nucleotide triphosphate hydrolases"/>
    <property type="match status" value="1"/>
</dbReference>
<feature type="transmembrane region" description="Helical" evidence="11">
    <location>
        <begin position="141"/>
        <end position="167"/>
    </location>
</feature>
<dbReference type="Pfam" id="PF00664">
    <property type="entry name" value="ABC_membrane"/>
    <property type="match status" value="1"/>
</dbReference>
<dbReference type="InterPro" id="IPR036640">
    <property type="entry name" value="ABC1_TM_sf"/>
</dbReference>
<dbReference type="STRING" id="416943.SAMN05445871_1835"/>
<evidence type="ECO:0000313" key="16">
    <source>
        <dbReference type="Proteomes" id="UP000199120"/>
    </source>
</evidence>
<feature type="transmembrane region" description="Helical" evidence="11">
    <location>
        <begin position="257"/>
        <end position="278"/>
    </location>
</feature>
<dbReference type="InterPro" id="IPR011527">
    <property type="entry name" value="ABC1_TM_dom"/>
</dbReference>
<dbReference type="Proteomes" id="UP000199120">
    <property type="component" value="Unassembled WGS sequence"/>
</dbReference>
<dbReference type="InterPro" id="IPR017871">
    <property type="entry name" value="ABC_transporter-like_CS"/>
</dbReference>
<evidence type="ECO:0000256" key="4">
    <source>
        <dbReference type="ARBA" id="ARBA00022519"/>
    </source>
</evidence>
<keyword evidence="9 11" id="KW-0472">Membrane</keyword>
<keyword evidence="4" id="KW-0997">Cell inner membrane</keyword>
<keyword evidence="3" id="KW-1003">Cell membrane</keyword>
<keyword evidence="10" id="KW-0597">Phosphoprotein</keyword>
<dbReference type="PANTHER" id="PTHR24221:SF654">
    <property type="entry name" value="ATP-BINDING CASSETTE SUB-FAMILY B MEMBER 6"/>
    <property type="match status" value="1"/>
</dbReference>
<evidence type="ECO:0000259" key="13">
    <source>
        <dbReference type="PROSITE" id="PS50893"/>
    </source>
</evidence>
<dbReference type="GO" id="GO:0000160">
    <property type="term" value="P:phosphorelay signal transduction system"/>
    <property type="evidence" value="ECO:0007669"/>
    <property type="project" value="InterPro"/>
</dbReference>
<dbReference type="Gene3D" id="1.20.1560.10">
    <property type="entry name" value="ABC transporter type 1, transmembrane domain"/>
    <property type="match status" value="1"/>
</dbReference>
<dbReference type="SUPFAM" id="SSF52172">
    <property type="entry name" value="CheY-like"/>
    <property type="match status" value="1"/>
</dbReference>
<dbReference type="AlphaFoldDB" id="A0A1H7J715"/>
<dbReference type="InterPro" id="IPR003439">
    <property type="entry name" value="ABC_transporter-like_ATP-bd"/>
</dbReference>
<dbReference type="InterPro" id="IPR001789">
    <property type="entry name" value="Sig_transdc_resp-reg_receiver"/>
</dbReference>
<dbReference type="GO" id="GO:0140359">
    <property type="term" value="F:ABC-type transporter activity"/>
    <property type="evidence" value="ECO:0007669"/>
    <property type="project" value="InterPro"/>
</dbReference>
<dbReference type="Pfam" id="PF00005">
    <property type="entry name" value="ABC_tran"/>
    <property type="match status" value="1"/>
</dbReference>
<feature type="domain" description="ABC transmembrane type-1" evidence="14">
    <location>
        <begin position="33"/>
        <end position="317"/>
    </location>
</feature>
<dbReference type="Gene3D" id="3.30.565.10">
    <property type="entry name" value="Histidine kinase-like ATPase, C-terminal domain"/>
    <property type="match status" value="1"/>
</dbReference>
<proteinExistence type="predicted"/>
<accession>A0A1H7J715</accession>
<evidence type="ECO:0000256" key="5">
    <source>
        <dbReference type="ARBA" id="ARBA00022692"/>
    </source>
</evidence>
<dbReference type="InterPro" id="IPR036890">
    <property type="entry name" value="HATPase_C_sf"/>
</dbReference>
<reference evidence="16" key="1">
    <citation type="submission" date="2016-10" db="EMBL/GenBank/DDBJ databases">
        <authorList>
            <person name="Varghese N."/>
            <person name="Submissions S."/>
        </authorList>
    </citation>
    <scope>NUCLEOTIDE SEQUENCE [LARGE SCALE GENOMIC DNA]</scope>
    <source>
        <strain evidence="16">LMG 26416</strain>
    </source>
</reference>
<evidence type="ECO:0000256" key="10">
    <source>
        <dbReference type="PROSITE-ProRule" id="PRU00169"/>
    </source>
</evidence>
<dbReference type="SMART" id="SM00382">
    <property type="entry name" value="AAA"/>
    <property type="match status" value="1"/>
</dbReference>
<dbReference type="InterPro" id="IPR039421">
    <property type="entry name" value="Type_1_exporter"/>
</dbReference>
<dbReference type="PANTHER" id="PTHR24221">
    <property type="entry name" value="ATP-BINDING CASSETTE SUB-FAMILY B"/>
    <property type="match status" value="1"/>
</dbReference>
<dbReference type="InterPro" id="IPR011006">
    <property type="entry name" value="CheY-like_superfamily"/>
</dbReference>
<dbReference type="EMBL" id="FOAJ01000003">
    <property type="protein sequence ID" value="SEK69657.1"/>
    <property type="molecule type" value="Genomic_DNA"/>
</dbReference>
<dbReference type="SUPFAM" id="SSF90123">
    <property type="entry name" value="ABC transporter transmembrane region"/>
    <property type="match status" value="1"/>
</dbReference>
<dbReference type="OrthoDB" id="8554730at2"/>
<dbReference type="PROSITE" id="PS50929">
    <property type="entry name" value="ABC_TM1F"/>
    <property type="match status" value="1"/>
</dbReference>
<evidence type="ECO:0000256" key="8">
    <source>
        <dbReference type="ARBA" id="ARBA00022989"/>
    </source>
</evidence>
<evidence type="ECO:0000259" key="12">
    <source>
        <dbReference type="PROSITE" id="PS50110"/>
    </source>
</evidence>
<evidence type="ECO:0000313" key="15">
    <source>
        <dbReference type="EMBL" id="SEK69657.1"/>
    </source>
</evidence>
<gene>
    <name evidence="15" type="ORF">SAMN05192542_103140</name>
</gene>
<dbReference type="GO" id="GO:0005524">
    <property type="term" value="F:ATP binding"/>
    <property type="evidence" value="ECO:0007669"/>
    <property type="project" value="UniProtKB-KW"/>
</dbReference>
<dbReference type="PROSITE" id="PS00211">
    <property type="entry name" value="ABC_TRANSPORTER_1"/>
    <property type="match status" value="1"/>
</dbReference>
<dbReference type="GO" id="GO:0016887">
    <property type="term" value="F:ATP hydrolysis activity"/>
    <property type="evidence" value="ECO:0007669"/>
    <property type="project" value="InterPro"/>
</dbReference>
<dbReference type="SUPFAM" id="SSF55874">
    <property type="entry name" value="ATPase domain of HSP90 chaperone/DNA topoisomerase II/histidine kinase"/>
    <property type="match status" value="1"/>
</dbReference>
<evidence type="ECO:0000256" key="11">
    <source>
        <dbReference type="SAM" id="Phobius"/>
    </source>
</evidence>
<evidence type="ECO:0000256" key="6">
    <source>
        <dbReference type="ARBA" id="ARBA00022741"/>
    </source>
</evidence>
<dbReference type="InterPro" id="IPR003593">
    <property type="entry name" value="AAA+_ATPase"/>
</dbReference>
<sequence>MTAATERNAQRFVRRRLARDLAQALWLHRGATFAAAALMIVGRLCAVAVPIALKHLVDGLSHVPVQVVVPVFVVLAYALLRFLGDALSEARDVAFSIVTQRAVASFRERTFAHLHRLGARFHAGRETGAIVRDVQKGSDGIGFLLGTALFAVLPTLLEIGVVVAIVAGRYSSAFTLVIGLTFVCYAIHTSIFARRRLVFQREVNRLEAQADSRLVDSLLNQDTVKYFSSEPHEVERLRGVLDRWVDARLANQRALTALHVGQSAVIAAGIAATMLFAVQYVGTGQMTVGDLVLVNAYIIQVCAPLNTLGFVFREANDALVDIERMFGILSVRGTAGEDVDVPDAKPLAVARGEVAFRHVDFGYDPERLVLRDIDFTAAPGCTLAVVGGSGSGKSTLMKLLFRFYRPLQGAIEIDGQDLATLTQKSLRDAIGIVPQDTVLFNDTIAYNIAYGRPDATRADVVRAARAAQLDELIERLPDHYDTRVGERGVRLSGGERQRIAIARAILKDPRIMVFDEATSALDTRSERAIQRELTRLAQGRTTIVIAHRLSTVVDAHRILVMEHGRIVEQGTHDELLARDGVYAKMWAMQWQQGDLEHAERRLAARPVEAAAFVARIEDRLRDDAAAAGVTLAMTAPDDLPCVVADADALQQGLLQLVSNEIACAPRGGRIEIDVRREANHALIRVAGGGGQPAPLDERTAAAIEAALRDAGATFTLDPDGPRIGYAVVLPVLAVATAADRTPPAPRALDGVAVMVLDDQEETRDALDALLSLHGATVSVAASGEQSLARLRETPRAAWPDVLLCDLVLADDEDGRDVLAAIRVLESQREQSLADRGGTARLPAIALTGYADDARPGGSRPELDAQFARHLRKPVPPDTLIEAILAAARRPVRTPRIL</sequence>
<keyword evidence="5 11" id="KW-0812">Transmembrane</keyword>
<evidence type="ECO:0000256" key="9">
    <source>
        <dbReference type="ARBA" id="ARBA00023136"/>
    </source>
</evidence>
<dbReference type="Gene3D" id="3.40.50.2300">
    <property type="match status" value="1"/>
</dbReference>
<dbReference type="Pfam" id="PF00072">
    <property type="entry name" value="Response_reg"/>
    <property type="match status" value="1"/>
</dbReference>
<dbReference type="PROSITE" id="PS50893">
    <property type="entry name" value="ABC_TRANSPORTER_2"/>
    <property type="match status" value="1"/>
</dbReference>
<dbReference type="PROSITE" id="PS50110">
    <property type="entry name" value="RESPONSE_REGULATORY"/>
    <property type="match status" value="1"/>
</dbReference>